<evidence type="ECO:0000256" key="1">
    <source>
        <dbReference type="ARBA" id="ARBA00022729"/>
    </source>
</evidence>
<dbReference type="InterPro" id="IPR028994">
    <property type="entry name" value="Integrin_alpha_N"/>
</dbReference>
<protein>
    <submittedName>
        <fullName evidence="2">Uncharacterized protein</fullName>
    </submittedName>
</protein>
<dbReference type="EMBL" id="WVIE01000049">
    <property type="protein sequence ID" value="NDJ19956.1"/>
    <property type="molecule type" value="Genomic_DNA"/>
</dbReference>
<dbReference type="SUPFAM" id="SSF69318">
    <property type="entry name" value="Integrin alpha N-terminal domain"/>
    <property type="match status" value="1"/>
</dbReference>
<dbReference type="RefSeq" id="WP_162425479.1">
    <property type="nucleotide sequence ID" value="NZ_WVIE01000049.1"/>
</dbReference>
<dbReference type="InterPro" id="IPR013783">
    <property type="entry name" value="Ig-like_fold"/>
</dbReference>
<comment type="caution">
    <text evidence="2">The sequence shown here is derived from an EMBL/GenBank/DDBJ whole genome shotgun (WGS) entry which is preliminary data.</text>
</comment>
<dbReference type="Gene3D" id="2.60.40.10">
    <property type="entry name" value="Immunoglobulins"/>
    <property type="match status" value="1"/>
</dbReference>
<accession>A0A8J8CLR2</accession>
<keyword evidence="3" id="KW-1185">Reference proteome</keyword>
<evidence type="ECO:0000313" key="3">
    <source>
        <dbReference type="Proteomes" id="UP000646053"/>
    </source>
</evidence>
<dbReference type="PANTHER" id="PTHR46580:SF2">
    <property type="entry name" value="MAM DOMAIN-CONTAINING PROTEIN"/>
    <property type="match status" value="1"/>
</dbReference>
<dbReference type="PANTHER" id="PTHR46580">
    <property type="entry name" value="SENSOR KINASE-RELATED"/>
    <property type="match status" value="1"/>
</dbReference>
<dbReference type="Gene3D" id="2.60.120.380">
    <property type="match status" value="2"/>
</dbReference>
<dbReference type="Pfam" id="PF13517">
    <property type="entry name" value="FG-GAP_3"/>
    <property type="match status" value="1"/>
</dbReference>
<organism evidence="2 3">
    <name type="scientific">Myxacorys almedinensis A</name>
    <dbReference type="NCBI Taxonomy" id="2690445"/>
    <lineage>
        <taxon>Bacteria</taxon>
        <taxon>Bacillati</taxon>
        <taxon>Cyanobacteriota</taxon>
        <taxon>Cyanophyceae</taxon>
        <taxon>Leptolyngbyales</taxon>
        <taxon>Leptolyngbyaceae</taxon>
        <taxon>Myxacorys</taxon>
        <taxon>Myxacorys almedinensis</taxon>
    </lineage>
</organism>
<gene>
    <name evidence="2" type="ORF">GS601_22205</name>
</gene>
<name>A0A8J8CLR2_9CYAN</name>
<dbReference type="InterPro" id="IPR013517">
    <property type="entry name" value="FG-GAP"/>
</dbReference>
<reference evidence="2" key="1">
    <citation type="submission" date="2019-12" db="EMBL/GenBank/DDBJ databases">
        <title>High-Quality draft genome sequences of three cyanobacteria isolated from the limestone walls of the Old Cathedral of Coimbra.</title>
        <authorList>
            <person name="Tiago I."/>
            <person name="Soares F."/>
            <person name="Portugal A."/>
        </authorList>
    </citation>
    <scope>NUCLEOTIDE SEQUENCE</scope>
    <source>
        <strain evidence="2">A</strain>
    </source>
</reference>
<sequence length="896" mass="97420">MPTNEQFDAAISLNNPFSLQTETGVLGSKDDIKLYKVSASSSSLNARLSLTDLSGNALLRVYDNDRMLVQGGASNQPSRLSESILLNNLASGTYYIEVALDPDPAVTSASYKLNVEFNTTADFSNIFWRNNSLEQYAIWQMAGNTVLNGDVVSGLDAGWQAQGFADFNGDGEDDIVWRNLNSGEVAFSFLKDKQIIGSGSIQGVPLDWNISYTANLNGDKFADLVWQKPSTGEASMWLMQGATRLSAEIIPSAPDWSIRHVGDLNGDNRDDMIWRSTSGTTSFVLMEGTAIAEQGAAIAVPPAWKIEFLADLDGDGTEDIVWRNEQTGVVSLWLMDGIQRTAFQEISAGLGWRVEQVGDFNGDGKADLLWRSVSNDVVVTLMDGLTTITNASLQPVGQEWKVEQVSDFNGDGKDDLLWRSESAQSVSIWLMDGTANTVERLKSNGVVANQEYGGIDAGWKIQGILHRTLTSQPFSISDATLETAFNIGTLDDTGVYQDNIQVGEDDFYRFSVGVETDLTAAIAGGDLELYKSVAGVWELQTYQAGVKETIGTGEYYVRVSGTNTVAQPYTLTITGIPRRINLLGTAFALGQSSIALDDSDAANNSVNATFQIKNLEAFVAQDFKVSFYISRDSEINPFDMTGISGDQQLEIELVGISSEEGELSGNDLLVKKLLGKNGTFDGTVKLTLPNVVGDVDGFWTIDKPYYIGMAINVSGLQNETDQGNNFNVEFGKDKFELGVSEIPTTDLTGKSLTGATSTDTFAPGELVPLTYVIENLGSKPASTSFRVNFYASLDADINPDEDFLVDSRIINSTIGRQTTSAALMAEAILPTKNTWSALENLFGRTEIYLGMFVNSVTTDLSEPERDNNLNQAFFDPNNPANRFDKLLTYIDLGSEI</sequence>
<dbReference type="Proteomes" id="UP000646053">
    <property type="component" value="Unassembled WGS sequence"/>
</dbReference>
<evidence type="ECO:0000313" key="2">
    <source>
        <dbReference type="EMBL" id="NDJ19956.1"/>
    </source>
</evidence>
<dbReference type="Gene3D" id="2.130.10.130">
    <property type="entry name" value="Integrin alpha, N-terminal"/>
    <property type="match status" value="2"/>
</dbReference>
<proteinExistence type="predicted"/>
<keyword evidence="1" id="KW-0732">Signal</keyword>
<dbReference type="AlphaFoldDB" id="A0A8J8CLR2"/>